<keyword evidence="2" id="KW-0812">Transmembrane</keyword>
<feature type="compositionally biased region" description="Low complexity" evidence="1">
    <location>
        <begin position="524"/>
        <end position="535"/>
    </location>
</feature>
<dbReference type="PANTHER" id="PTHR37544:SF1">
    <property type="entry name" value="PHOSPHORIBOSYLAMINOIMIDAZOLE-SUCCINOCARBOXAMIDE SYNTHASE"/>
    <property type="match status" value="1"/>
</dbReference>
<dbReference type="STRING" id="231916.A0A409XZ09"/>
<feature type="compositionally biased region" description="Polar residues" evidence="1">
    <location>
        <begin position="486"/>
        <end position="503"/>
    </location>
</feature>
<evidence type="ECO:0000256" key="1">
    <source>
        <dbReference type="SAM" id="MobiDB-lite"/>
    </source>
</evidence>
<feature type="region of interest" description="Disordered" evidence="1">
    <location>
        <begin position="439"/>
        <end position="579"/>
    </location>
</feature>
<protein>
    <submittedName>
        <fullName evidence="3">Uncharacterized protein</fullName>
    </submittedName>
</protein>
<gene>
    <name evidence="3" type="ORF">CVT26_016179</name>
</gene>
<feature type="region of interest" description="Disordered" evidence="1">
    <location>
        <begin position="252"/>
        <end position="271"/>
    </location>
</feature>
<evidence type="ECO:0000256" key="2">
    <source>
        <dbReference type="SAM" id="Phobius"/>
    </source>
</evidence>
<feature type="compositionally biased region" description="Low complexity" evidence="1">
    <location>
        <begin position="1135"/>
        <end position="1145"/>
    </location>
</feature>
<dbReference type="EMBL" id="NHYE01001400">
    <property type="protein sequence ID" value="PPQ96017.1"/>
    <property type="molecule type" value="Genomic_DNA"/>
</dbReference>
<keyword evidence="2" id="KW-1133">Transmembrane helix</keyword>
<dbReference type="Proteomes" id="UP000284706">
    <property type="component" value="Unassembled WGS sequence"/>
</dbReference>
<evidence type="ECO:0000313" key="4">
    <source>
        <dbReference type="Proteomes" id="UP000284706"/>
    </source>
</evidence>
<feature type="compositionally biased region" description="Acidic residues" evidence="1">
    <location>
        <begin position="508"/>
        <end position="520"/>
    </location>
</feature>
<evidence type="ECO:0000313" key="3">
    <source>
        <dbReference type="EMBL" id="PPQ96017.1"/>
    </source>
</evidence>
<accession>A0A409XZ09</accession>
<dbReference type="AlphaFoldDB" id="A0A409XZ09"/>
<feature type="transmembrane region" description="Helical" evidence="2">
    <location>
        <begin position="1001"/>
        <end position="1023"/>
    </location>
</feature>
<comment type="caution">
    <text evidence="3">The sequence shown here is derived from an EMBL/GenBank/DDBJ whole genome shotgun (WGS) entry which is preliminary data.</text>
</comment>
<feature type="compositionally biased region" description="Low complexity" evidence="1">
    <location>
        <begin position="449"/>
        <end position="476"/>
    </location>
</feature>
<dbReference type="InParanoid" id="A0A409XZ09"/>
<feature type="compositionally biased region" description="Polar residues" evidence="1">
    <location>
        <begin position="356"/>
        <end position="366"/>
    </location>
</feature>
<dbReference type="Pfam" id="PF11915">
    <property type="entry name" value="DUF3433"/>
    <property type="match status" value="1"/>
</dbReference>
<keyword evidence="2" id="KW-0472">Membrane</keyword>
<dbReference type="PANTHER" id="PTHR37544">
    <property type="entry name" value="SPRAY-RELATED"/>
    <property type="match status" value="1"/>
</dbReference>
<feature type="region of interest" description="Disordered" evidence="1">
    <location>
        <begin position="1135"/>
        <end position="1157"/>
    </location>
</feature>
<proteinExistence type="predicted"/>
<name>A0A409XZ09_9AGAR</name>
<sequence>MPTQYHQFGGREPNIDWYGANGHTGYQDFHALAEAIAGSASPLRKGDKSAPVEVVLGEFVSEKRSQELIILRLGTKLHGSIHLLLTKDERWMMEKALRVSSSRHAWNRPPLYASDFESLSPIYFATTDELKKKLAALKPKTKQKDDSKANNLYREGGHNPYRGAFEHGRVIYRVLNQSIDPAKYSLDNLSWTRGLRICSFVFNTKGIDDRPSTEKLRNPFVLDVGFCEAQLPSMTVDYTKAKHIVNHGNRTLAAKKPKQKSSHGSENVNAADMPARIQELFKDSISPTDKPMILLVYHEEMTMNYLRNIGVDTTRWRDLLKDLIMPENASRARSNTAGSASSRHSRSRSPRGRQSNEYSRYPHTQGSASSSSATHTSLYPPVFVLDLKELFIKLMRNSQIEDVNDIGRALLFEVSNYSCAGDEAALAIDIWRSMVSGPSLDEQHEERSAALASSPQSQQASAPGPSAAQAASSSAAMGSDDEQDPNDVSTNPQTAPTKSSNDNPLDLDVSDWGDSDEDSDYMQSSSLAPSSAMDSRQMDTSEDTHLSNNDRFSSSTPTSAKFRQSVHMIPSPGSEGKPPKRFEPLIMTLPSVISTPLLMFILGAALEIAIAISNGNNGFKVPESNIFDAFGNVSPQFLASFFPTLLIMPFAFAWRELDWNIRWYQPYLVLLKGYAKAETSLLLDYVELGCSHPSYFVAWDVTSTQTVGLAPAADVSDLNIFVAAAGYVDASVLYSLPDPPFVEKGWATAALELPSNPFLNGTLSVDTAGIDTNVNCSNPSEPPTLTPVSGSTFLNLTSKSIQDCVHSVQFDPSVATQQYGVDSVPCPGNYSSVDRQFQPVMFWFFHVRDDNNQSEVKTVFCQPTIAAFQVTVNSNLNNGQVINVTKVGELQQDNNVTGFGGLSVAQVSNGVVFDPTSNPFIDARANSTNSIVPGAIFRAALKDPNGLQATFNLPNGFLDLTSTLYTRHLATVAGSLYFVNQNSTLQGNVISLLPRLVIDPLPAHVLALILLVTGFIGVFIHVINRRKRKKLLLATAPGTIASIVALTARSGFGELLLPYDDEKTIERKLEGLRFRLDRRTGAIVAEDEVEPLEGVSVVGPDDATMSLLGNSRGKEDVESSTLLARQAASGILPWDRSWAPRSSSSTPPPPSKTEYTP</sequence>
<feature type="region of interest" description="Disordered" evidence="1">
    <location>
        <begin position="330"/>
        <end position="374"/>
    </location>
</feature>
<dbReference type="OrthoDB" id="3248909at2759"/>
<feature type="compositionally biased region" description="Polar residues" evidence="1">
    <location>
        <begin position="546"/>
        <end position="562"/>
    </location>
</feature>
<keyword evidence="4" id="KW-1185">Reference proteome</keyword>
<reference evidence="3 4" key="1">
    <citation type="journal article" date="2018" name="Evol. Lett.">
        <title>Horizontal gene cluster transfer increased hallucinogenic mushroom diversity.</title>
        <authorList>
            <person name="Reynolds H.T."/>
            <person name="Vijayakumar V."/>
            <person name="Gluck-Thaler E."/>
            <person name="Korotkin H.B."/>
            <person name="Matheny P.B."/>
            <person name="Slot J.C."/>
        </authorList>
    </citation>
    <scope>NUCLEOTIDE SEQUENCE [LARGE SCALE GENOMIC DNA]</scope>
    <source>
        <strain evidence="3 4">SRW20</strain>
    </source>
</reference>
<organism evidence="3 4">
    <name type="scientific">Gymnopilus dilepis</name>
    <dbReference type="NCBI Taxonomy" id="231916"/>
    <lineage>
        <taxon>Eukaryota</taxon>
        <taxon>Fungi</taxon>
        <taxon>Dikarya</taxon>
        <taxon>Basidiomycota</taxon>
        <taxon>Agaricomycotina</taxon>
        <taxon>Agaricomycetes</taxon>
        <taxon>Agaricomycetidae</taxon>
        <taxon>Agaricales</taxon>
        <taxon>Agaricineae</taxon>
        <taxon>Hymenogastraceae</taxon>
        <taxon>Gymnopilus</taxon>
    </lineage>
</organism>
<feature type="compositionally biased region" description="Basic and acidic residues" evidence="1">
    <location>
        <begin position="536"/>
        <end position="545"/>
    </location>
</feature>
<dbReference type="InterPro" id="IPR021840">
    <property type="entry name" value="DUF3433"/>
</dbReference>